<comment type="caution">
    <text evidence="2">The sequence shown here is derived from an EMBL/GenBank/DDBJ whole genome shotgun (WGS) entry which is preliminary data.</text>
</comment>
<feature type="region of interest" description="Disordered" evidence="1">
    <location>
        <begin position="1"/>
        <end position="46"/>
    </location>
</feature>
<evidence type="ECO:0000313" key="2">
    <source>
        <dbReference type="EMBL" id="CAG8627100.1"/>
    </source>
</evidence>
<sequence>MSEEENVIQNNEQQPENVYDKELKQGSTTSQSDNESDDREEHQDYEYVSDYDEYLEEEITALADTISSWVLSSGKNVGEVLSKYHEKIPRTKAYL</sequence>
<protein>
    <submittedName>
        <fullName evidence="2">10008_t:CDS:1</fullName>
    </submittedName>
</protein>
<dbReference type="AlphaFoldDB" id="A0A9N9D471"/>
<feature type="compositionally biased region" description="Low complexity" evidence="1">
    <location>
        <begin position="7"/>
        <end position="17"/>
    </location>
</feature>
<evidence type="ECO:0000256" key="1">
    <source>
        <dbReference type="SAM" id="MobiDB-lite"/>
    </source>
</evidence>
<dbReference type="EMBL" id="CAJVPI010001802">
    <property type="protein sequence ID" value="CAG8627100.1"/>
    <property type="molecule type" value="Genomic_DNA"/>
</dbReference>
<reference evidence="2" key="1">
    <citation type="submission" date="2021-06" db="EMBL/GenBank/DDBJ databases">
        <authorList>
            <person name="Kallberg Y."/>
            <person name="Tangrot J."/>
            <person name="Rosling A."/>
        </authorList>
    </citation>
    <scope>NUCLEOTIDE SEQUENCE</scope>
    <source>
        <strain evidence="2">BR232B</strain>
    </source>
</reference>
<accession>A0A9N9D471</accession>
<gene>
    <name evidence="2" type="ORF">PBRASI_LOCUS9039</name>
</gene>
<organism evidence="2 3">
    <name type="scientific">Paraglomus brasilianum</name>
    <dbReference type="NCBI Taxonomy" id="144538"/>
    <lineage>
        <taxon>Eukaryota</taxon>
        <taxon>Fungi</taxon>
        <taxon>Fungi incertae sedis</taxon>
        <taxon>Mucoromycota</taxon>
        <taxon>Glomeromycotina</taxon>
        <taxon>Glomeromycetes</taxon>
        <taxon>Paraglomerales</taxon>
        <taxon>Paraglomeraceae</taxon>
        <taxon>Paraglomus</taxon>
    </lineage>
</organism>
<name>A0A9N9D471_9GLOM</name>
<dbReference type="OrthoDB" id="2412484at2759"/>
<keyword evidence="3" id="KW-1185">Reference proteome</keyword>
<evidence type="ECO:0000313" key="3">
    <source>
        <dbReference type="Proteomes" id="UP000789739"/>
    </source>
</evidence>
<feature type="non-terminal residue" evidence="2">
    <location>
        <position position="95"/>
    </location>
</feature>
<proteinExistence type="predicted"/>
<dbReference type="Proteomes" id="UP000789739">
    <property type="component" value="Unassembled WGS sequence"/>
</dbReference>